<accession>A0ABR5T1Y1</accession>
<organism evidence="1 2">
    <name type="scientific">Burkholderia savannae</name>
    <dbReference type="NCBI Taxonomy" id="1637837"/>
    <lineage>
        <taxon>Bacteria</taxon>
        <taxon>Pseudomonadati</taxon>
        <taxon>Pseudomonadota</taxon>
        <taxon>Betaproteobacteria</taxon>
        <taxon>Burkholderiales</taxon>
        <taxon>Burkholderiaceae</taxon>
        <taxon>Burkholderia</taxon>
        <taxon>pseudomallei group</taxon>
    </lineage>
</organism>
<keyword evidence="2" id="KW-1185">Reference proteome</keyword>
<reference evidence="1 2" key="1">
    <citation type="submission" date="2015-11" db="EMBL/GenBank/DDBJ databases">
        <authorList>
            <person name="Sahl J."/>
            <person name="Wagner D."/>
            <person name="Keim P."/>
        </authorList>
    </citation>
    <scope>NUCLEOTIDE SEQUENCE [LARGE SCALE GENOMIC DNA]</scope>
    <source>
        <strain evidence="1 2">BDU18</strain>
    </source>
</reference>
<evidence type="ECO:0000313" key="2">
    <source>
        <dbReference type="Proteomes" id="UP000070255"/>
    </source>
</evidence>
<protein>
    <submittedName>
        <fullName evidence="1">Uncharacterized protein</fullName>
    </submittedName>
</protein>
<dbReference type="Proteomes" id="UP000070255">
    <property type="component" value="Unassembled WGS sequence"/>
</dbReference>
<name>A0ABR5T1Y1_9BURK</name>
<dbReference type="EMBL" id="LNJQ01000004">
    <property type="protein sequence ID" value="KWZ37236.1"/>
    <property type="molecule type" value="Genomic_DNA"/>
</dbReference>
<sequence length="60" mass="6453">MPTSQLRLQRQRYGAPARFTALGSDTIVESRAVSEQPLASGRQDNACAYPGAIVSLYEGP</sequence>
<evidence type="ECO:0000313" key="1">
    <source>
        <dbReference type="EMBL" id="KWZ37236.1"/>
    </source>
</evidence>
<gene>
    <name evidence="1" type="ORF">WS72_19700</name>
</gene>
<comment type="caution">
    <text evidence="1">The sequence shown here is derived from an EMBL/GenBank/DDBJ whole genome shotgun (WGS) entry which is preliminary data.</text>
</comment>
<proteinExistence type="predicted"/>